<keyword evidence="3" id="KW-0813">Transport</keyword>
<dbReference type="InterPro" id="IPR007812">
    <property type="entry name" value="T2SS_protein-GspL"/>
</dbReference>
<evidence type="ECO:0000313" key="14">
    <source>
        <dbReference type="Proteomes" id="UP000001508"/>
    </source>
</evidence>
<keyword evidence="6 10" id="KW-0812">Transmembrane</keyword>
<evidence type="ECO:0000256" key="7">
    <source>
        <dbReference type="ARBA" id="ARBA00022927"/>
    </source>
</evidence>
<proteinExistence type="inferred from homology"/>
<dbReference type="Gene3D" id="3.30.420.380">
    <property type="match status" value="1"/>
</dbReference>
<dbReference type="GO" id="GO:0015627">
    <property type="term" value="C:type II protein secretion system complex"/>
    <property type="evidence" value="ECO:0007669"/>
    <property type="project" value="InterPro"/>
</dbReference>
<feature type="domain" description="GspL cytoplasmic actin-ATPase-like" evidence="11">
    <location>
        <begin position="5"/>
        <end position="139"/>
    </location>
</feature>
<dbReference type="RefSeq" id="WP_013164441.1">
    <property type="nucleotide sequence ID" value="NC_014216.1"/>
</dbReference>
<name>D6Z6G2_DESAT</name>
<dbReference type="GO" id="GO:0005886">
    <property type="term" value="C:plasma membrane"/>
    <property type="evidence" value="ECO:0007669"/>
    <property type="project" value="UniProtKB-SubCell"/>
</dbReference>
<gene>
    <name evidence="13" type="ordered locus">DaAHT2_2262</name>
</gene>
<dbReference type="CDD" id="cd24017">
    <property type="entry name" value="ASKHA_T2SSL_N"/>
    <property type="match status" value="1"/>
</dbReference>
<accession>D6Z6G2</accession>
<evidence type="ECO:0000256" key="6">
    <source>
        <dbReference type="ARBA" id="ARBA00022692"/>
    </source>
</evidence>
<dbReference type="GO" id="GO:0009276">
    <property type="term" value="C:Gram-negative-bacterium-type cell wall"/>
    <property type="evidence" value="ECO:0007669"/>
    <property type="project" value="InterPro"/>
</dbReference>
<evidence type="ECO:0000256" key="5">
    <source>
        <dbReference type="ARBA" id="ARBA00022519"/>
    </source>
</evidence>
<keyword evidence="7" id="KW-0653">Protein transport</keyword>
<evidence type="ECO:0000256" key="8">
    <source>
        <dbReference type="ARBA" id="ARBA00022989"/>
    </source>
</evidence>
<dbReference type="AlphaFoldDB" id="D6Z6G2"/>
<keyword evidence="14" id="KW-1185">Reference proteome</keyword>
<dbReference type="GO" id="GO:0015628">
    <property type="term" value="P:protein secretion by the type II secretion system"/>
    <property type="evidence" value="ECO:0007669"/>
    <property type="project" value="InterPro"/>
</dbReference>
<sequence length="411" mass="45245">MKKIIVRLDERAPAECVWRKFEADGAEVAGWGSLADLAALAAGYRLWVLIPGTEVLLTRVNLPPGNRKQLLAAIPYALEEFLADEVEDQHFAVGRPDENGALAVAVIARERLDYWLELCRQHGLAPAGMVPEMLAVPLAGPDAAGREPGAAPRPSLLLTAAGAALVRTGPQDGFVLDRDSLAIMPGMPGIGNEAKLEFYHEEEAPELPEELAVLLAGSHRVGDVFALLAETLKEKEALNLLQGDYRPQAHWEKHWRRWRLPGVLVLVLLLFYAGLGLLENQRLSRYHEQLHDEIIEVYRTTFPGAQRIVNPRAQMEHQLQTLRGAGGESSARGFLPLLADSGPVLSGAAGMQLRGLRYRAGELDLELTISDLQALDELKAALEERGLEVDIRTATTRDERVLARLQVREPR</sequence>
<keyword evidence="5" id="KW-0997">Cell inner membrane</keyword>
<dbReference type="STRING" id="589865.DaAHT2_2262"/>
<dbReference type="InterPro" id="IPR043129">
    <property type="entry name" value="ATPase_NBD"/>
</dbReference>
<dbReference type="Pfam" id="PF12693">
    <property type="entry name" value="GspL_C"/>
    <property type="match status" value="1"/>
</dbReference>
<evidence type="ECO:0000259" key="12">
    <source>
        <dbReference type="Pfam" id="PF12693"/>
    </source>
</evidence>
<reference evidence="14" key="1">
    <citation type="submission" date="2010-02" db="EMBL/GenBank/DDBJ databases">
        <title>Complete sequence of Desulfurivibrio alkaliphilus AHT2.</title>
        <authorList>
            <consortium name="US DOE Joint Genome Institute"/>
            <person name="Pitluck S."/>
            <person name="Chertkov O."/>
            <person name="Detter J.C."/>
            <person name="Han C."/>
            <person name="Tapia R."/>
            <person name="Larimer F."/>
            <person name="Land M."/>
            <person name="Hauser L."/>
            <person name="Kyrpides N."/>
            <person name="Mikhailova N."/>
            <person name="Sorokin D.Y."/>
            <person name="Muyzer G."/>
            <person name="Woyke T."/>
        </authorList>
    </citation>
    <scope>NUCLEOTIDE SEQUENCE [LARGE SCALE GENOMIC DNA]</scope>
    <source>
        <strain evidence="14">DSM 19089 / UNIQEM U267 / AHT2</strain>
    </source>
</reference>
<dbReference type="OrthoDB" id="7011844at2"/>
<dbReference type="InterPro" id="IPR024230">
    <property type="entry name" value="GspL_cyto_dom"/>
</dbReference>
<dbReference type="SUPFAM" id="SSF53067">
    <property type="entry name" value="Actin-like ATPase domain"/>
    <property type="match status" value="1"/>
</dbReference>
<dbReference type="InParanoid" id="D6Z6G2"/>
<evidence type="ECO:0000313" key="13">
    <source>
        <dbReference type="EMBL" id="ADH86927.1"/>
    </source>
</evidence>
<evidence type="ECO:0000256" key="10">
    <source>
        <dbReference type="SAM" id="Phobius"/>
    </source>
</evidence>
<dbReference type="NCBIfam" id="TIGR01709">
    <property type="entry name" value="typeII_sec_gspL"/>
    <property type="match status" value="1"/>
</dbReference>
<comment type="subcellular location">
    <subcellularLocation>
        <location evidence="1">Cell inner membrane</location>
        <topology evidence="1">Single-pass membrane protein</topology>
    </subcellularLocation>
</comment>
<keyword evidence="9 10" id="KW-0472">Membrane</keyword>
<keyword evidence="8 10" id="KW-1133">Transmembrane helix</keyword>
<dbReference type="Gene3D" id="3.30.1360.100">
    <property type="entry name" value="General secretion pathway protein M, EpsM"/>
    <property type="match status" value="1"/>
</dbReference>
<dbReference type="KEGG" id="dak:DaAHT2_2262"/>
<dbReference type="eggNOG" id="COG3297">
    <property type="taxonomic scope" value="Bacteria"/>
</dbReference>
<evidence type="ECO:0000259" key="11">
    <source>
        <dbReference type="Pfam" id="PF05134"/>
    </source>
</evidence>
<feature type="transmembrane region" description="Helical" evidence="10">
    <location>
        <begin position="260"/>
        <end position="278"/>
    </location>
</feature>
<keyword evidence="4" id="KW-1003">Cell membrane</keyword>
<comment type="similarity">
    <text evidence="2">Belongs to the GSP L family.</text>
</comment>
<evidence type="ECO:0000256" key="2">
    <source>
        <dbReference type="ARBA" id="ARBA00005318"/>
    </source>
</evidence>
<dbReference type="PIRSF" id="PIRSF015761">
    <property type="entry name" value="Protein_L"/>
    <property type="match status" value="1"/>
</dbReference>
<evidence type="ECO:0000256" key="1">
    <source>
        <dbReference type="ARBA" id="ARBA00004377"/>
    </source>
</evidence>
<dbReference type="Proteomes" id="UP000001508">
    <property type="component" value="Chromosome"/>
</dbReference>
<dbReference type="EMBL" id="CP001940">
    <property type="protein sequence ID" value="ADH86927.1"/>
    <property type="molecule type" value="Genomic_DNA"/>
</dbReference>
<dbReference type="Pfam" id="PF05134">
    <property type="entry name" value="T2SSL"/>
    <property type="match status" value="1"/>
</dbReference>
<feature type="domain" description="GspL periplasmic" evidence="12">
    <location>
        <begin position="253"/>
        <end position="409"/>
    </location>
</feature>
<evidence type="ECO:0000256" key="9">
    <source>
        <dbReference type="ARBA" id="ARBA00023136"/>
    </source>
</evidence>
<evidence type="ECO:0000256" key="4">
    <source>
        <dbReference type="ARBA" id="ARBA00022475"/>
    </source>
</evidence>
<dbReference type="HOGENOM" id="CLU_041016_2_1_7"/>
<organism evidence="13 14">
    <name type="scientific">Desulfurivibrio alkaliphilus (strain DSM 19089 / UNIQEM U267 / AHT2)</name>
    <dbReference type="NCBI Taxonomy" id="589865"/>
    <lineage>
        <taxon>Bacteria</taxon>
        <taxon>Pseudomonadati</taxon>
        <taxon>Thermodesulfobacteriota</taxon>
        <taxon>Desulfobulbia</taxon>
        <taxon>Desulfobulbales</taxon>
        <taxon>Desulfobulbaceae</taxon>
        <taxon>Desulfurivibrio</taxon>
    </lineage>
</organism>
<dbReference type="InterPro" id="IPR025691">
    <property type="entry name" value="GspL_pp_dom"/>
</dbReference>
<evidence type="ECO:0000256" key="3">
    <source>
        <dbReference type="ARBA" id="ARBA00022448"/>
    </source>
</evidence>
<protein>
    <submittedName>
        <fullName evidence="13">General secretion pathway protein L</fullName>
    </submittedName>
</protein>